<keyword evidence="2" id="KW-1185">Reference proteome</keyword>
<dbReference type="InParanoid" id="A0A0N1IPH6"/>
<evidence type="ECO:0000313" key="1">
    <source>
        <dbReference type="EMBL" id="KPJ14315.1"/>
    </source>
</evidence>
<dbReference type="STRING" id="76193.A0A0N1IPH6"/>
<dbReference type="Proteomes" id="UP000053240">
    <property type="component" value="Unassembled WGS sequence"/>
</dbReference>
<proteinExistence type="predicted"/>
<protein>
    <submittedName>
        <fullName evidence="1">Alanyl-tRNA editing protein Aarsd1-A</fullName>
    </submittedName>
</protein>
<evidence type="ECO:0000313" key="2">
    <source>
        <dbReference type="Proteomes" id="UP000053240"/>
    </source>
</evidence>
<reference evidence="1 2" key="1">
    <citation type="journal article" date="2015" name="Nat. Commun.">
        <title>Outbred genome sequencing and CRISPR/Cas9 gene editing in butterflies.</title>
        <authorList>
            <person name="Li X."/>
            <person name="Fan D."/>
            <person name="Zhang W."/>
            <person name="Liu G."/>
            <person name="Zhang L."/>
            <person name="Zhao L."/>
            <person name="Fang X."/>
            <person name="Chen L."/>
            <person name="Dong Y."/>
            <person name="Chen Y."/>
            <person name="Ding Y."/>
            <person name="Zhao R."/>
            <person name="Feng M."/>
            <person name="Zhu Y."/>
            <person name="Feng Y."/>
            <person name="Jiang X."/>
            <person name="Zhu D."/>
            <person name="Xiang H."/>
            <person name="Feng X."/>
            <person name="Li S."/>
            <person name="Wang J."/>
            <person name="Zhang G."/>
            <person name="Kronforst M.R."/>
            <person name="Wang W."/>
        </authorList>
    </citation>
    <scope>NUCLEOTIDE SEQUENCE [LARGE SCALE GENOMIC DNA]</scope>
    <source>
        <strain evidence="1">Ya'a_city_454_Pm</strain>
        <tissue evidence="1">Whole body</tissue>
    </source>
</reference>
<organism evidence="1 2">
    <name type="scientific">Papilio machaon</name>
    <name type="common">Old World swallowtail butterfly</name>
    <dbReference type="NCBI Taxonomy" id="76193"/>
    <lineage>
        <taxon>Eukaryota</taxon>
        <taxon>Metazoa</taxon>
        <taxon>Ecdysozoa</taxon>
        <taxon>Arthropoda</taxon>
        <taxon>Hexapoda</taxon>
        <taxon>Insecta</taxon>
        <taxon>Pterygota</taxon>
        <taxon>Neoptera</taxon>
        <taxon>Endopterygota</taxon>
        <taxon>Lepidoptera</taxon>
        <taxon>Glossata</taxon>
        <taxon>Ditrysia</taxon>
        <taxon>Papilionoidea</taxon>
        <taxon>Papilionidae</taxon>
        <taxon>Papilioninae</taxon>
        <taxon>Papilio</taxon>
    </lineage>
</organism>
<accession>A0A0N1IPH6</accession>
<sequence>MAGRGNTQPHNKNTSNVKAVEIYEGQLQVIKLLGTEPGKKGKINLKFLVGNRVRKTFQHMLDREKALTALLKNEPNKHEELVLKIQKNLKTANKSLQNVLTELAQFEVDRIKNSQPKPRYIFMCKKEATPDFNRVICKALEGDGMFLFLASSEPDKPKEGQILIQGPEEHCNKLGQHEKDQDKFQRILEL</sequence>
<gene>
    <name evidence="1" type="ORF">RR48_02286</name>
</gene>
<dbReference type="AlphaFoldDB" id="A0A0N1IPH6"/>
<dbReference type="EMBL" id="KQ460497">
    <property type="protein sequence ID" value="KPJ14315.1"/>
    <property type="molecule type" value="Genomic_DNA"/>
</dbReference>
<name>A0A0N1IPH6_PAPMA</name>